<feature type="compositionally biased region" description="Basic and acidic residues" evidence="1">
    <location>
        <begin position="22"/>
        <end position="47"/>
    </location>
</feature>
<feature type="region of interest" description="Disordered" evidence="1">
    <location>
        <begin position="1"/>
        <end position="125"/>
    </location>
</feature>
<protein>
    <recommendedName>
        <fullName evidence="5">Thrombospondin</fullName>
    </recommendedName>
</protein>
<keyword evidence="4" id="KW-1185">Reference proteome</keyword>
<evidence type="ECO:0008006" key="5">
    <source>
        <dbReference type="Google" id="ProtNLM"/>
    </source>
</evidence>
<reference evidence="4" key="1">
    <citation type="submission" date="2016-06" db="EMBL/GenBank/DDBJ databases">
        <authorList>
            <person name="Varghese N."/>
            <person name="Submissions Spin"/>
        </authorList>
    </citation>
    <scope>NUCLEOTIDE SEQUENCE [LARGE SCALE GENOMIC DNA]</scope>
    <source>
        <strain evidence="4">DSM 45246</strain>
    </source>
</reference>
<dbReference type="Proteomes" id="UP000199629">
    <property type="component" value="Unassembled WGS sequence"/>
</dbReference>
<feature type="compositionally biased region" description="Low complexity" evidence="1">
    <location>
        <begin position="70"/>
        <end position="79"/>
    </location>
</feature>
<feature type="transmembrane region" description="Helical" evidence="2">
    <location>
        <begin position="158"/>
        <end position="177"/>
    </location>
</feature>
<evidence type="ECO:0000256" key="1">
    <source>
        <dbReference type="SAM" id="MobiDB-lite"/>
    </source>
</evidence>
<evidence type="ECO:0000256" key="2">
    <source>
        <dbReference type="SAM" id="Phobius"/>
    </source>
</evidence>
<keyword evidence="2" id="KW-0472">Membrane</keyword>
<dbReference type="EMBL" id="FMCS01000004">
    <property type="protein sequence ID" value="SCE96533.1"/>
    <property type="molecule type" value="Genomic_DNA"/>
</dbReference>
<dbReference type="RefSeq" id="WP_091262284.1">
    <property type="nucleotide sequence ID" value="NZ_FMCS01000004.1"/>
</dbReference>
<keyword evidence="2" id="KW-1133">Transmembrane helix</keyword>
<name>A0A1C4WK65_9ACTN</name>
<keyword evidence="2" id="KW-0812">Transmembrane</keyword>
<proteinExistence type="predicted"/>
<dbReference type="AlphaFoldDB" id="A0A1C4WK65"/>
<gene>
    <name evidence="3" type="ORF">GA0070214_10470</name>
</gene>
<feature type="compositionally biased region" description="Basic and acidic residues" evidence="1">
    <location>
        <begin position="56"/>
        <end position="69"/>
    </location>
</feature>
<evidence type="ECO:0000313" key="4">
    <source>
        <dbReference type="Proteomes" id="UP000199629"/>
    </source>
</evidence>
<sequence length="236" mass="25226">MKILSRRNGPARTDDVNNDGVVDERDRVGDRVDDRPVVTDRDAERTTYRSAATATDGERVTDSERHAADRAAAARAATGRRPDLGARPAPVTDPEPATERTVDLNRDGRPDRPLDRDPATERVEPVVTKRPRASLLATLGLIVSVVGALFVLSGTLAGYGIGLGAVGAVLAVLGLVATRRRHVAGKTDALIGIAVGLAAVVLGIVAMTGQFDWPTTDGEWVGRFREWLDSQFADLF</sequence>
<accession>A0A1C4WK65</accession>
<feature type="transmembrane region" description="Helical" evidence="2">
    <location>
        <begin position="189"/>
        <end position="211"/>
    </location>
</feature>
<feature type="transmembrane region" description="Helical" evidence="2">
    <location>
        <begin position="133"/>
        <end position="152"/>
    </location>
</feature>
<organism evidence="3 4">
    <name type="scientific">Micromonospora chaiyaphumensis</name>
    <dbReference type="NCBI Taxonomy" id="307119"/>
    <lineage>
        <taxon>Bacteria</taxon>
        <taxon>Bacillati</taxon>
        <taxon>Actinomycetota</taxon>
        <taxon>Actinomycetes</taxon>
        <taxon>Micromonosporales</taxon>
        <taxon>Micromonosporaceae</taxon>
        <taxon>Micromonospora</taxon>
    </lineage>
</organism>
<feature type="compositionally biased region" description="Basic and acidic residues" evidence="1">
    <location>
        <begin position="97"/>
        <end position="124"/>
    </location>
</feature>
<evidence type="ECO:0000313" key="3">
    <source>
        <dbReference type="EMBL" id="SCE96533.1"/>
    </source>
</evidence>